<dbReference type="SUPFAM" id="SSF75304">
    <property type="entry name" value="Amidase signature (AS) enzymes"/>
    <property type="match status" value="1"/>
</dbReference>
<proteinExistence type="predicted"/>
<dbReference type="InterPro" id="IPR036928">
    <property type="entry name" value="AS_sf"/>
</dbReference>
<dbReference type="OrthoDB" id="6428749at2759"/>
<dbReference type="GO" id="GO:0017064">
    <property type="term" value="F:fatty acid amide hydrolase activity"/>
    <property type="evidence" value="ECO:0007669"/>
    <property type="project" value="TreeGrafter"/>
</dbReference>
<dbReference type="Gene3D" id="3.90.1300.10">
    <property type="entry name" value="Amidase signature (AS) domain"/>
    <property type="match status" value="1"/>
</dbReference>
<protein>
    <recommendedName>
        <fullName evidence="1">Amidase domain-containing protein</fullName>
    </recommendedName>
</protein>
<feature type="domain" description="Amidase" evidence="1">
    <location>
        <begin position="3"/>
        <end position="418"/>
    </location>
</feature>
<dbReference type="Pfam" id="PF01425">
    <property type="entry name" value="Amidase"/>
    <property type="match status" value="1"/>
</dbReference>
<evidence type="ECO:0000259" key="1">
    <source>
        <dbReference type="Pfam" id="PF01425"/>
    </source>
</evidence>
<gene>
    <name evidence="2" type="ORF">PXEA_LOCUS26624</name>
</gene>
<reference evidence="2" key="1">
    <citation type="submission" date="2018-11" db="EMBL/GenBank/DDBJ databases">
        <authorList>
            <consortium name="Pathogen Informatics"/>
        </authorList>
    </citation>
    <scope>NUCLEOTIDE SEQUENCE</scope>
</reference>
<dbReference type="Proteomes" id="UP000784294">
    <property type="component" value="Unassembled WGS sequence"/>
</dbReference>
<dbReference type="PANTHER" id="PTHR45847">
    <property type="entry name" value="FATTY ACID AMIDE HYDROLASE"/>
    <property type="match status" value="1"/>
</dbReference>
<comment type="caution">
    <text evidence="2">The sequence shown here is derived from an EMBL/GenBank/DDBJ whole genome shotgun (WGS) entry which is preliminary data.</text>
</comment>
<organism evidence="2 3">
    <name type="scientific">Protopolystoma xenopodis</name>
    <dbReference type="NCBI Taxonomy" id="117903"/>
    <lineage>
        <taxon>Eukaryota</taxon>
        <taxon>Metazoa</taxon>
        <taxon>Spiralia</taxon>
        <taxon>Lophotrochozoa</taxon>
        <taxon>Platyhelminthes</taxon>
        <taxon>Monogenea</taxon>
        <taxon>Polyopisthocotylea</taxon>
        <taxon>Polystomatidea</taxon>
        <taxon>Polystomatidae</taxon>
        <taxon>Protopolystoma</taxon>
    </lineage>
</organism>
<dbReference type="InterPro" id="IPR052096">
    <property type="entry name" value="Endocannabinoid_amidase"/>
</dbReference>
<evidence type="ECO:0000313" key="2">
    <source>
        <dbReference type="EMBL" id="VEL33184.1"/>
    </source>
</evidence>
<name>A0A448XBX2_9PLAT</name>
<evidence type="ECO:0000313" key="3">
    <source>
        <dbReference type="Proteomes" id="UP000784294"/>
    </source>
</evidence>
<dbReference type="InterPro" id="IPR023631">
    <property type="entry name" value="Amidase_dom"/>
</dbReference>
<dbReference type="AlphaFoldDB" id="A0A448XBX2"/>
<dbReference type="GO" id="GO:0009062">
    <property type="term" value="P:fatty acid catabolic process"/>
    <property type="evidence" value="ECO:0007669"/>
    <property type="project" value="TreeGrafter"/>
</dbReference>
<dbReference type="PANTHER" id="PTHR45847:SF6">
    <property type="entry name" value="FATTY ACID AMIDE HYDROLASE"/>
    <property type="match status" value="1"/>
</dbReference>
<accession>A0A448XBX2</accession>
<sequence length="430" mass="47555">MCMTNKPAFEDCVVVKALRSAGAVPFVLTNMGQSIWRQDSWNPIFGRPLHPTHPDRMVGASSGGEAAILARRGSPLGLAVDFLGSLRFPAAFCGVSGLKPTQHRLSSCGLNTSLGSSDRLPHVVGPIGHCVDDLADMMETLCHARMFDLDPSLPRMPFNRQTFTRPFARRSLRIGYFVQLDDLPRPVPAVERALMKAKRCLELQGHELVEFRVPQAYSIVEMAFSLAHANLWPQIFRNIYASWNFDVMDRAQRIIHGFYMLPNCIASPLVCLVSGYLSASRPLLSRMLRCWRREEAQILVENRLATFRDVFFTAWTDLELDACLCPVTLCPAPRLNSLGHEDILSLLAHCALFSLTGGPAGVVPFGAVTRADEQEAEDRVGLTPAGTEARLLRQQIGSQGLPLAVQIAALPWNDEIVLHLMRQLESTAST</sequence>
<dbReference type="EMBL" id="CAAALY010245310">
    <property type="protein sequence ID" value="VEL33184.1"/>
    <property type="molecule type" value="Genomic_DNA"/>
</dbReference>
<keyword evidence="3" id="KW-1185">Reference proteome</keyword>
<dbReference type="GO" id="GO:0004040">
    <property type="term" value="F:amidase activity"/>
    <property type="evidence" value="ECO:0007669"/>
    <property type="project" value="TreeGrafter"/>
</dbReference>